<accession>A0AAE1T0X9</accession>
<dbReference type="AlphaFoldDB" id="A0AAE1T0X9"/>
<proteinExistence type="predicted"/>
<feature type="region of interest" description="Disordered" evidence="1">
    <location>
        <begin position="120"/>
        <end position="142"/>
    </location>
</feature>
<protein>
    <submittedName>
        <fullName evidence="2">Uncharacterized protein</fullName>
    </submittedName>
</protein>
<name>A0AAE1T0X9_9SOLA</name>
<organism evidence="2 3">
    <name type="scientific">Anisodus tanguticus</name>
    <dbReference type="NCBI Taxonomy" id="243964"/>
    <lineage>
        <taxon>Eukaryota</taxon>
        <taxon>Viridiplantae</taxon>
        <taxon>Streptophyta</taxon>
        <taxon>Embryophyta</taxon>
        <taxon>Tracheophyta</taxon>
        <taxon>Spermatophyta</taxon>
        <taxon>Magnoliopsida</taxon>
        <taxon>eudicotyledons</taxon>
        <taxon>Gunneridae</taxon>
        <taxon>Pentapetalae</taxon>
        <taxon>asterids</taxon>
        <taxon>lamiids</taxon>
        <taxon>Solanales</taxon>
        <taxon>Solanaceae</taxon>
        <taxon>Solanoideae</taxon>
        <taxon>Hyoscyameae</taxon>
        <taxon>Anisodus</taxon>
    </lineage>
</organism>
<keyword evidence="3" id="KW-1185">Reference proteome</keyword>
<dbReference type="Proteomes" id="UP001291623">
    <property type="component" value="Unassembled WGS sequence"/>
</dbReference>
<reference evidence="2" key="1">
    <citation type="submission" date="2023-12" db="EMBL/GenBank/DDBJ databases">
        <title>Genome assembly of Anisodus tanguticus.</title>
        <authorList>
            <person name="Wang Y.-J."/>
        </authorList>
    </citation>
    <scope>NUCLEOTIDE SEQUENCE</scope>
    <source>
        <strain evidence="2">KB-2021</strain>
        <tissue evidence="2">Leaf</tissue>
    </source>
</reference>
<comment type="caution">
    <text evidence="2">The sequence shown here is derived from an EMBL/GenBank/DDBJ whole genome shotgun (WGS) entry which is preliminary data.</text>
</comment>
<evidence type="ECO:0000256" key="1">
    <source>
        <dbReference type="SAM" id="MobiDB-lite"/>
    </source>
</evidence>
<evidence type="ECO:0000313" key="3">
    <source>
        <dbReference type="Proteomes" id="UP001291623"/>
    </source>
</evidence>
<evidence type="ECO:0000313" key="2">
    <source>
        <dbReference type="EMBL" id="KAK4379995.1"/>
    </source>
</evidence>
<sequence>MDMDQRVFEGAFIVVRGALGQKKVSRQVCCSYMTIPNPNLGSHMDICEKQGLVNDMSQKKQVIKKKKSLGPDFMSQTMAAKVNYKGPLNELRTNPFIEEIVALKILSSSFKPPAKTRFQLGVERDGRCRRNKSPPPTRTMQG</sequence>
<dbReference type="EMBL" id="JAVYJV010000001">
    <property type="protein sequence ID" value="KAK4379995.1"/>
    <property type="molecule type" value="Genomic_DNA"/>
</dbReference>
<feature type="compositionally biased region" description="Pro residues" evidence="1">
    <location>
        <begin position="133"/>
        <end position="142"/>
    </location>
</feature>
<gene>
    <name evidence="2" type="ORF">RND71_001857</name>
</gene>